<dbReference type="InterPro" id="IPR036525">
    <property type="entry name" value="Tubulin/FtsZ_GTPase_sf"/>
</dbReference>
<dbReference type="InterPro" id="IPR008280">
    <property type="entry name" value="Tub_FtsZ_C"/>
</dbReference>
<keyword evidence="4" id="KW-1185">Reference proteome</keyword>
<gene>
    <name evidence="3" type="ORF">ARMSODRAFT_1019392</name>
</gene>
<keyword evidence="1" id="KW-0547">Nucleotide-binding</keyword>
<keyword evidence="2" id="KW-0342">GTP-binding</keyword>
<dbReference type="Proteomes" id="UP000218334">
    <property type="component" value="Unassembled WGS sequence"/>
</dbReference>
<dbReference type="STRING" id="1076256.A0A2H3BD73"/>
<evidence type="ECO:0000256" key="2">
    <source>
        <dbReference type="ARBA" id="ARBA00023134"/>
    </source>
</evidence>
<evidence type="ECO:0000313" key="4">
    <source>
        <dbReference type="Proteomes" id="UP000218334"/>
    </source>
</evidence>
<proteinExistence type="predicted"/>
<organism evidence="3 4">
    <name type="scientific">Armillaria solidipes</name>
    <dbReference type="NCBI Taxonomy" id="1076256"/>
    <lineage>
        <taxon>Eukaryota</taxon>
        <taxon>Fungi</taxon>
        <taxon>Dikarya</taxon>
        <taxon>Basidiomycota</taxon>
        <taxon>Agaricomycotina</taxon>
        <taxon>Agaricomycetes</taxon>
        <taxon>Agaricomycetidae</taxon>
        <taxon>Agaricales</taxon>
        <taxon>Marasmiineae</taxon>
        <taxon>Physalacriaceae</taxon>
        <taxon>Armillaria</taxon>
    </lineage>
</organism>
<name>A0A2H3BD73_9AGAR</name>
<sequence length="105" mass="11711">MFSRSQPSTIVARASVTLKSYHDYHEPLCEPSLSVYRRLLPSLCKTAQPINVRVNFKGHGISSITGSPPELDGSLNIDLNEFQTNLVPFPRIHFPLATYVPPFSV</sequence>
<reference evidence="4" key="1">
    <citation type="journal article" date="2017" name="Nat. Ecol. Evol.">
        <title>Genome expansion and lineage-specific genetic innovations in the forest pathogenic fungi Armillaria.</title>
        <authorList>
            <person name="Sipos G."/>
            <person name="Prasanna A.N."/>
            <person name="Walter M.C."/>
            <person name="O'Connor E."/>
            <person name="Balint B."/>
            <person name="Krizsan K."/>
            <person name="Kiss B."/>
            <person name="Hess J."/>
            <person name="Varga T."/>
            <person name="Slot J."/>
            <person name="Riley R."/>
            <person name="Boka B."/>
            <person name="Rigling D."/>
            <person name="Barry K."/>
            <person name="Lee J."/>
            <person name="Mihaltcheva S."/>
            <person name="LaButti K."/>
            <person name="Lipzen A."/>
            <person name="Waldron R."/>
            <person name="Moloney N.M."/>
            <person name="Sperisen C."/>
            <person name="Kredics L."/>
            <person name="Vagvoelgyi C."/>
            <person name="Patrignani A."/>
            <person name="Fitzpatrick D."/>
            <person name="Nagy I."/>
            <person name="Doyle S."/>
            <person name="Anderson J.B."/>
            <person name="Grigoriev I.V."/>
            <person name="Gueldener U."/>
            <person name="Muensterkoetter M."/>
            <person name="Nagy L.G."/>
        </authorList>
    </citation>
    <scope>NUCLEOTIDE SEQUENCE [LARGE SCALE GENOMIC DNA]</scope>
    <source>
        <strain evidence="4">28-4</strain>
    </source>
</reference>
<evidence type="ECO:0000313" key="3">
    <source>
        <dbReference type="EMBL" id="PBK68811.1"/>
    </source>
</evidence>
<dbReference type="Gene3D" id="3.40.50.1440">
    <property type="entry name" value="Tubulin/FtsZ, GTPase domain"/>
    <property type="match status" value="1"/>
</dbReference>
<evidence type="ECO:0000256" key="1">
    <source>
        <dbReference type="ARBA" id="ARBA00022741"/>
    </source>
</evidence>
<dbReference type="EMBL" id="KZ293431">
    <property type="protein sequence ID" value="PBK68811.1"/>
    <property type="molecule type" value="Genomic_DNA"/>
</dbReference>
<accession>A0A2H3BD73</accession>
<dbReference type="SUPFAM" id="SSF55307">
    <property type="entry name" value="Tubulin C-terminal domain-like"/>
    <property type="match status" value="1"/>
</dbReference>
<dbReference type="AlphaFoldDB" id="A0A2H3BD73"/>
<protein>
    <submittedName>
        <fullName evidence="3">Uncharacterized protein</fullName>
    </submittedName>
</protein>
<dbReference type="GO" id="GO:0005525">
    <property type="term" value="F:GTP binding"/>
    <property type="evidence" value="ECO:0007669"/>
    <property type="project" value="UniProtKB-KW"/>
</dbReference>